<feature type="transmembrane region" description="Helical" evidence="7">
    <location>
        <begin position="96"/>
        <end position="113"/>
    </location>
</feature>
<feature type="transmembrane region" description="Helical" evidence="7">
    <location>
        <begin position="225"/>
        <end position="243"/>
    </location>
</feature>
<dbReference type="GO" id="GO:0016413">
    <property type="term" value="F:O-acetyltransferase activity"/>
    <property type="evidence" value="ECO:0007669"/>
    <property type="project" value="TreeGrafter"/>
</dbReference>
<dbReference type="GO" id="GO:0005886">
    <property type="term" value="C:plasma membrane"/>
    <property type="evidence" value="ECO:0007669"/>
    <property type="project" value="UniProtKB-SubCell"/>
</dbReference>
<protein>
    <recommendedName>
        <fullName evidence="8">Acyltransferase 3 domain-containing protein</fullName>
    </recommendedName>
</protein>
<evidence type="ECO:0000313" key="9">
    <source>
        <dbReference type="EMBL" id="OUD14165.1"/>
    </source>
</evidence>
<evidence type="ECO:0000259" key="8">
    <source>
        <dbReference type="Pfam" id="PF01757"/>
    </source>
</evidence>
<feature type="transmembrane region" description="Helical" evidence="7">
    <location>
        <begin position="195"/>
        <end position="213"/>
    </location>
</feature>
<feature type="domain" description="Acyltransferase 3" evidence="8">
    <location>
        <begin position="21"/>
        <end position="338"/>
    </location>
</feature>
<dbReference type="PANTHER" id="PTHR40074">
    <property type="entry name" value="O-ACETYLTRANSFERASE WECH"/>
    <property type="match status" value="1"/>
</dbReference>
<name>A0A251X8B2_9GAMM</name>
<sequence length="354" mass="41828">MIILFIVFLKKIKGQVRMFLNYINNLRGFVILLIVATHCLWAGLLVWPPMDNMFSINGFLHTFILRSSGYFVFIAGFLFQYLSAKFIFSKYLNTKFNNVILPYLLISIPAIAYDAFVRSDGVFHDYDPIVRVLLYYIHGMHMSYMWFIPMIVIFYFVAPLLIKLNQYPKLYWSLPIFVIISLVVHREVVPYHNPLQSFVHYFSIYVFGMWVSQYRDMVLAWLEKYGLLVLGLFLLSIFMQFYLRFILNLDFYMEMAAYFKVIFGSLLMVYLFRRYDHYLGTSLDKIAAMSFGIYFVHGYVLSVLRIIINKFSLVIHGNILTYLLLFLFTLISTLIILWIVKALLGKHSRKLVGY</sequence>
<dbReference type="OrthoDB" id="7579632at2"/>
<organism evidence="9 10">
    <name type="scientific">Thioflexithrix psekupsensis</name>
    <dbReference type="NCBI Taxonomy" id="1570016"/>
    <lineage>
        <taxon>Bacteria</taxon>
        <taxon>Pseudomonadati</taxon>
        <taxon>Pseudomonadota</taxon>
        <taxon>Gammaproteobacteria</taxon>
        <taxon>Thiotrichales</taxon>
        <taxon>Thioflexithrix</taxon>
    </lineage>
</organism>
<dbReference type="PANTHER" id="PTHR40074:SF2">
    <property type="entry name" value="O-ACETYLTRANSFERASE WECH"/>
    <property type="match status" value="1"/>
</dbReference>
<feature type="transmembrane region" description="Helical" evidence="7">
    <location>
        <begin position="133"/>
        <end position="158"/>
    </location>
</feature>
<keyword evidence="4 7" id="KW-0812">Transmembrane</keyword>
<feature type="transmembrane region" description="Helical" evidence="7">
    <location>
        <begin position="285"/>
        <end position="307"/>
    </location>
</feature>
<feature type="transmembrane region" description="Helical" evidence="7">
    <location>
        <begin position="255"/>
        <end position="273"/>
    </location>
</feature>
<keyword evidence="5 7" id="KW-1133">Transmembrane helix</keyword>
<evidence type="ECO:0000256" key="6">
    <source>
        <dbReference type="ARBA" id="ARBA00023136"/>
    </source>
</evidence>
<dbReference type="Pfam" id="PF01757">
    <property type="entry name" value="Acyl_transf_3"/>
    <property type="match status" value="1"/>
</dbReference>
<accession>A0A251X8B2</accession>
<reference evidence="9 10" key="1">
    <citation type="submission" date="2016-12" db="EMBL/GenBank/DDBJ databases">
        <title>Thioflexothrix psekupsii D3 genome sequencing and assembly.</title>
        <authorList>
            <person name="Fomenkov A."/>
            <person name="Vincze T."/>
            <person name="Grabovich M."/>
            <person name="Anton B.P."/>
            <person name="Dubinina G."/>
            <person name="Orlova M."/>
            <person name="Belousova E."/>
            <person name="Roberts R.J."/>
        </authorList>
    </citation>
    <scope>NUCLEOTIDE SEQUENCE [LARGE SCALE GENOMIC DNA]</scope>
    <source>
        <strain evidence="9">D3</strain>
    </source>
</reference>
<feature type="transmembrane region" description="Helical" evidence="7">
    <location>
        <begin position="319"/>
        <end position="340"/>
    </location>
</feature>
<dbReference type="InterPro" id="IPR002656">
    <property type="entry name" value="Acyl_transf_3_dom"/>
</dbReference>
<comment type="similarity">
    <text evidence="2">Belongs to the acyltransferase 3 family.</text>
</comment>
<evidence type="ECO:0000256" key="2">
    <source>
        <dbReference type="ARBA" id="ARBA00007400"/>
    </source>
</evidence>
<keyword evidence="10" id="KW-1185">Reference proteome</keyword>
<evidence type="ECO:0000256" key="5">
    <source>
        <dbReference type="ARBA" id="ARBA00022989"/>
    </source>
</evidence>
<dbReference type="EMBL" id="MSLT01000012">
    <property type="protein sequence ID" value="OUD14165.1"/>
    <property type="molecule type" value="Genomic_DNA"/>
</dbReference>
<dbReference type="Proteomes" id="UP000194798">
    <property type="component" value="Unassembled WGS sequence"/>
</dbReference>
<feature type="transmembrane region" description="Helical" evidence="7">
    <location>
        <begin position="26"/>
        <end position="47"/>
    </location>
</feature>
<gene>
    <name evidence="9" type="ORF">TPSD3_07480</name>
</gene>
<dbReference type="AlphaFoldDB" id="A0A251X8B2"/>
<evidence type="ECO:0000256" key="1">
    <source>
        <dbReference type="ARBA" id="ARBA00004651"/>
    </source>
</evidence>
<comment type="subcellular location">
    <subcellularLocation>
        <location evidence="1">Cell membrane</location>
        <topology evidence="1">Multi-pass membrane protein</topology>
    </subcellularLocation>
</comment>
<proteinExistence type="inferred from homology"/>
<keyword evidence="6 7" id="KW-0472">Membrane</keyword>
<feature type="transmembrane region" description="Helical" evidence="7">
    <location>
        <begin position="170"/>
        <end position="189"/>
    </location>
</feature>
<comment type="caution">
    <text evidence="9">The sequence shown here is derived from an EMBL/GenBank/DDBJ whole genome shotgun (WGS) entry which is preliminary data.</text>
</comment>
<feature type="transmembrane region" description="Helical" evidence="7">
    <location>
        <begin position="67"/>
        <end position="84"/>
    </location>
</feature>
<evidence type="ECO:0000256" key="4">
    <source>
        <dbReference type="ARBA" id="ARBA00022692"/>
    </source>
</evidence>
<keyword evidence="3" id="KW-1003">Cell membrane</keyword>
<evidence type="ECO:0000256" key="3">
    <source>
        <dbReference type="ARBA" id="ARBA00022475"/>
    </source>
</evidence>
<evidence type="ECO:0000256" key="7">
    <source>
        <dbReference type="SAM" id="Phobius"/>
    </source>
</evidence>
<evidence type="ECO:0000313" key="10">
    <source>
        <dbReference type="Proteomes" id="UP000194798"/>
    </source>
</evidence>
<dbReference type="GO" id="GO:0009246">
    <property type="term" value="P:enterobacterial common antigen biosynthetic process"/>
    <property type="evidence" value="ECO:0007669"/>
    <property type="project" value="TreeGrafter"/>
</dbReference>